<keyword evidence="3" id="KW-0812">Transmembrane</keyword>
<feature type="region of interest" description="Disordered" evidence="2">
    <location>
        <begin position="78"/>
        <end position="121"/>
    </location>
</feature>
<feature type="region of interest" description="Disordered" evidence="2">
    <location>
        <begin position="615"/>
        <end position="634"/>
    </location>
</feature>
<keyword evidence="1" id="KW-0175">Coiled coil</keyword>
<sequence length="882" mass="98446">MGRGEGSGCGSEESLSLARDERGALLVVKHRGASADGGAESALRTANSERMKKANALQRMNLLLWWMTDVSSKVAEGKLTDGEQSPGDDSGTGGVTLLGRKGVPCRGRLEEDEGEEDKDLGEDARRLGLGIRAAGLEQRDDDENDGPWALVILCGGQLTAVEEREGKVDEELGRKRFPAVVLGVDDVVDLADGSGNEQAHEEGADEVAVSPEPDVDRVEDAQESKAVRDAVNDEPGRRPTLAPEPRQPDTTRPDPSGDVNPGTRRHGERHTKLLIPQSNQGVIERNASFLIFAFAPTHLIPAMRWQGVRSSRAISTLAISLTLLSPTLAAAAFTAQTPTPTPPPVPVPTQSHVVHERRQNTLVSPSQDDQQYAPTVTTTYAVMAQTDEDSPTPAAGADQAWNTVPVAAMMGLIMPNPDYDIYTAFNTTGGTDVNDVPEGHQMCGYYQPEIRDDGRCHDPIVYSKAFFATKSFSVKVQPTNYHLRSASSVTFWEAVSTETPPPVPAEKQGTDQRQKTAIAVGVTIAVLAVIIWTIFFFCYRHKLFHKREAVALNRMRPEERMQFFAENPTHCLNPARPPRWYQRHSPGQRAAMKGDWEEYRGWDWKKMPLPYPPMYNKKKRHSRKGGKCWGRRKGKRVTMAPKDTVVYTPVYYPGMADGRYNPQEQAEAANLHQYGRQARAEQQAYLEQQAQIHAILQQQHAQAMADRQAYIQYLRETESERQEYMEREAEAAHAEYLQQEAEAQHAAWVHEQRMQDPEYRAYVEKQQAEAQHQAYLQQEEQMRQARVAQKAAEARGDRKSSYYTASQAYTEPMSPAEKIMSTYISQAQAHAAEVMRSQEIAQQQKFSQQPSYREPSPPPPPLPPKDPKPPSYSASPRRSRRH</sequence>
<accession>K1VDB5</accession>
<dbReference type="eggNOG" id="ENOG502RBH1">
    <property type="taxonomic scope" value="Eukaryota"/>
</dbReference>
<feature type="compositionally biased region" description="Pro residues" evidence="2">
    <location>
        <begin position="855"/>
        <end position="864"/>
    </location>
</feature>
<name>K1VDB5_TRIAC</name>
<feature type="transmembrane region" description="Helical" evidence="3">
    <location>
        <begin position="517"/>
        <end position="539"/>
    </location>
</feature>
<feature type="compositionally biased region" description="Basic residues" evidence="2">
    <location>
        <begin position="616"/>
        <end position="634"/>
    </location>
</feature>
<evidence type="ECO:0000256" key="2">
    <source>
        <dbReference type="SAM" id="MobiDB-lite"/>
    </source>
</evidence>
<evidence type="ECO:0000313" key="4">
    <source>
        <dbReference type="EMBL" id="EKC98800.1"/>
    </source>
</evidence>
<evidence type="ECO:0000256" key="1">
    <source>
        <dbReference type="SAM" id="Coils"/>
    </source>
</evidence>
<keyword evidence="3" id="KW-0472">Membrane</keyword>
<feature type="coiled-coil region" evidence="1">
    <location>
        <begin position="765"/>
        <end position="795"/>
    </location>
</feature>
<dbReference type="EMBL" id="AMBO01000381">
    <property type="protein sequence ID" value="EKC98800.1"/>
    <property type="molecule type" value="Genomic_DNA"/>
</dbReference>
<dbReference type="AlphaFoldDB" id="K1VDB5"/>
<feature type="region of interest" description="Disordered" evidence="2">
    <location>
        <begin position="191"/>
        <end position="273"/>
    </location>
</feature>
<keyword evidence="3" id="KW-1133">Transmembrane helix</keyword>
<organism evidence="4 5">
    <name type="scientific">Trichosporon asahii var. asahii (strain CBS 8904)</name>
    <name type="common">Yeast</name>
    <dbReference type="NCBI Taxonomy" id="1220162"/>
    <lineage>
        <taxon>Eukaryota</taxon>
        <taxon>Fungi</taxon>
        <taxon>Dikarya</taxon>
        <taxon>Basidiomycota</taxon>
        <taxon>Agaricomycotina</taxon>
        <taxon>Tremellomycetes</taxon>
        <taxon>Trichosporonales</taxon>
        <taxon>Trichosporonaceae</taxon>
        <taxon>Trichosporon</taxon>
    </lineage>
</organism>
<dbReference type="Proteomes" id="UP000006757">
    <property type="component" value="Unassembled WGS sequence"/>
</dbReference>
<gene>
    <name evidence="4" type="ORF">A1Q2_06903</name>
</gene>
<proteinExistence type="predicted"/>
<keyword evidence="5" id="KW-1185">Reference proteome</keyword>
<evidence type="ECO:0000256" key="3">
    <source>
        <dbReference type="SAM" id="Phobius"/>
    </source>
</evidence>
<dbReference type="InParanoid" id="K1VDB5"/>
<evidence type="ECO:0000313" key="5">
    <source>
        <dbReference type="Proteomes" id="UP000006757"/>
    </source>
</evidence>
<dbReference type="HOGENOM" id="CLU_326572_0_0_1"/>
<feature type="compositionally biased region" description="Acidic residues" evidence="2">
    <location>
        <begin position="110"/>
        <end position="120"/>
    </location>
</feature>
<protein>
    <submittedName>
        <fullName evidence="4">Uncharacterized protein</fullName>
    </submittedName>
</protein>
<reference evidence="4 5" key="1">
    <citation type="journal article" date="2012" name="Eukaryot. Cell">
        <title>Genome sequence of the Trichosporon asahii environmental strain CBS 8904.</title>
        <authorList>
            <person name="Yang R.Y."/>
            <person name="Li H.T."/>
            <person name="Zhu H."/>
            <person name="Zhou G.P."/>
            <person name="Wang M."/>
            <person name="Wang L."/>
        </authorList>
    </citation>
    <scope>NUCLEOTIDE SEQUENCE [LARGE SCALE GENOMIC DNA]</scope>
    <source>
        <strain evidence="4 5">CBS 8904</strain>
    </source>
</reference>
<comment type="caution">
    <text evidence="4">The sequence shown here is derived from an EMBL/GenBank/DDBJ whole genome shotgun (WGS) entry which is preliminary data.</text>
</comment>
<feature type="region of interest" description="Disordered" evidence="2">
    <location>
        <begin position="835"/>
        <end position="882"/>
    </location>
</feature>
<feature type="compositionally biased region" description="Basic and acidic residues" evidence="2">
    <location>
        <begin position="214"/>
        <end position="237"/>
    </location>
</feature>